<evidence type="ECO:0000256" key="4">
    <source>
        <dbReference type="ARBA" id="ARBA00022525"/>
    </source>
</evidence>
<dbReference type="GO" id="GO:0006508">
    <property type="term" value="P:proteolysis"/>
    <property type="evidence" value="ECO:0007669"/>
    <property type="project" value="UniProtKB-KW"/>
</dbReference>
<dbReference type="AlphaFoldDB" id="A0A1G8SJS0"/>
<keyword evidence="5" id="KW-0645">Protease</keyword>
<keyword evidence="4" id="KW-0964">Secreted</keyword>
<dbReference type="Gene3D" id="1.10.390.10">
    <property type="entry name" value="Neutral Protease Domain 2"/>
    <property type="match status" value="1"/>
</dbReference>
<evidence type="ECO:0000256" key="5">
    <source>
        <dbReference type="ARBA" id="ARBA00022670"/>
    </source>
</evidence>
<feature type="domain" description="Secretion system C-terminal sorting" evidence="13">
    <location>
        <begin position="817"/>
        <end position="888"/>
    </location>
</feature>
<dbReference type="InterPro" id="IPR027268">
    <property type="entry name" value="Peptidase_M4/M1_CTD_sf"/>
</dbReference>
<evidence type="ECO:0000313" key="14">
    <source>
        <dbReference type="EMBL" id="SDJ29451.1"/>
    </source>
</evidence>
<evidence type="ECO:0000256" key="7">
    <source>
        <dbReference type="ARBA" id="ARBA00022729"/>
    </source>
</evidence>
<feature type="domain" description="PA" evidence="12">
    <location>
        <begin position="486"/>
        <end position="563"/>
    </location>
</feature>
<keyword evidence="10" id="KW-0482">Metalloprotease</keyword>
<keyword evidence="6" id="KW-0479">Metal-binding</keyword>
<evidence type="ECO:0000313" key="15">
    <source>
        <dbReference type="Proteomes" id="UP000199580"/>
    </source>
</evidence>
<dbReference type="NCBIfam" id="NF038113">
    <property type="entry name" value="T9SSA_dep_M36"/>
    <property type="match status" value="1"/>
</dbReference>
<comment type="similarity">
    <text evidence="3">Belongs to the peptidase M36 family.</text>
</comment>
<name>A0A1G8SJS0_9FLAO</name>
<evidence type="ECO:0000256" key="11">
    <source>
        <dbReference type="ARBA" id="ARBA00023145"/>
    </source>
</evidence>
<organism evidence="14 15">
    <name type="scientific">Flavobacterium noncentrifugens</name>
    <dbReference type="NCBI Taxonomy" id="1128970"/>
    <lineage>
        <taxon>Bacteria</taxon>
        <taxon>Pseudomonadati</taxon>
        <taxon>Bacteroidota</taxon>
        <taxon>Flavobacteriia</taxon>
        <taxon>Flavobacteriales</taxon>
        <taxon>Flavobacteriaceae</taxon>
        <taxon>Flavobacterium</taxon>
    </lineage>
</organism>
<dbReference type="NCBIfam" id="TIGR04183">
    <property type="entry name" value="Por_Secre_tail"/>
    <property type="match status" value="1"/>
</dbReference>
<comment type="cofactor">
    <cofactor evidence="1">
        <name>Zn(2+)</name>
        <dbReference type="ChEBI" id="CHEBI:29105"/>
    </cofactor>
</comment>
<keyword evidence="7" id="KW-0732">Signal</keyword>
<proteinExistence type="inferred from homology"/>
<sequence>MIANNLAVSHFTTFVMKKIIFYFLLLATFTGFAQTDPAKIQSWLNSNHKKSGLTPEDIKDWTIKSTGSSKATEISNYYVQQRHLGIEIFSAVSNFAVKNGEVIHVGDGFVANVADKANASIPALSVLDALAKAYVLLEVSATANIGIIANPTKNNYKISNGFSEKNPVKARLVYQFFESTLKLAWDFTIHTPDGMHVWGIRIDAATGEMLEKNELMLSCQFELDVHHHKTTAPQTNPFSENFFRSQTATPFQVANSSYRVIPFNYLSPIDHERVLVSNPFHPAASPKGWHDINALTENNPGRQFTTTRGNNVVAVDDWDGDNSDGTLADGTSALLFDFPYAGTGVAATTSINASLTNLFYINNMMHDVWFEYGFDEANGNFQHTNYSGISGGIDEVFAQAQDRGRTAEDGVQVYNNANFYTPVDGETGKMQMYLFNYAVPPVCTVNSPASVAGNYTAFYNSFSIGNVQIPGGAGITADAALGDSGANSGCSSFVNNVTGKIVLLNNMHSCTYVDRVLRMQQLGAVAVIMISSSPENPLRMGGTGDASITIPAISISLTAGNALKLALMNGPVNMTLVGSDIPFVNADSAFDNSIISHEYGHGISTRLTGGANTPDCLLNAEQAGEGWSDWIALMMQLKRGDVGTTPKALANFVLNLENDGPGLRTKPYSTDFAINNLTFNSTNFAAPHQRGEFMAAVLWDLTWAYIGKYGYNDNIYSGNGGNNKVMQLVLDGLKLQPCSPTFVEFRDALFLADNATTNGADFCMIAEVFRKRGMGANATSGSHNSATDQSENFEGLPPGANCLLGIDYFENADLFRVYPNPNNGSVTVSISKFSGKANIQVIDMNGRTVYNTDTDFSFEKTIDIHALQSGMYVLKISGNGLNYSQKIIRK</sequence>
<dbReference type="GO" id="GO:0005615">
    <property type="term" value="C:extracellular space"/>
    <property type="evidence" value="ECO:0007669"/>
    <property type="project" value="InterPro"/>
</dbReference>
<dbReference type="SUPFAM" id="SSF55486">
    <property type="entry name" value="Metalloproteases ('zincins'), catalytic domain"/>
    <property type="match status" value="1"/>
</dbReference>
<keyword evidence="9" id="KW-0862">Zinc</keyword>
<reference evidence="14 15" key="1">
    <citation type="submission" date="2016-10" db="EMBL/GenBank/DDBJ databases">
        <authorList>
            <person name="de Groot N.N."/>
        </authorList>
    </citation>
    <scope>NUCLEOTIDE SEQUENCE [LARGE SCALE GENOMIC DNA]</scope>
    <source>
        <strain evidence="14 15">CGMCC 1.10076</strain>
    </source>
</reference>
<keyword evidence="11" id="KW-0865">Zymogen</keyword>
<gene>
    <name evidence="14" type="ORF">SAMN04487935_0588</name>
</gene>
<comment type="subcellular location">
    <subcellularLocation>
        <location evidence="2">Secreted</location>
    </subcellularLocation>
</comment>
<dbReference type="Proteomes" id="UP000199580">
    <property type="component" value="Unassembled WGS sequence"/>
</dbReference>
<evidence type="ECO:0000256" key="9">
    <source>
        <dbReference type="ARBA" id="ARBA00022833"/>
    </source>
</evidence>
<accession>A0A1G8SJS0</accession>
<dbReference type="InterPro" id="IPR003137">
    <property type="entry name" value="PA_domain"/>
</dbReference>
<dbReference type="PANTHER" id="PTHR33478">
    <property type="entry name" value="EXTRACELLULAR METALLOPROTEINASE MEP"/>
    <property type="match status" value="1"/>
</dbReference>
<keyword evidence="15" id="KW-1185">Reference proteome</keyword>
<dbReference type="GO" id="GO:0004222">
    <property type="term" value="F:metalloendopeptidase activity"/>
    <property type="evidence" value="ECO:0007669"/>
    <property type="project" value="InterPro"/>
</dbReference>
<dbReference type="InterPro" id="IPR026444">
    <property type="entry name" value="Secre_tail"/>
</dbReference>
<evidence type="ECO:0000256" key="8">
    <source>
        <dbReference type="ARBA" id="ARBA00022801"/>
    </source>
</evidence>
<dbReference type="CDD" id="cd04818">
    <property type="entry name" value="PA_subtilisin_1"/>
    <property type="match status" value="1"/>
</dbReference>
<dbReference type="Pfam" id="PF02225">
    <property type="entry name" value="PA"/>
    <property type="match status" value="1"/>
</dbReference>
<evidence type="ECO:0000256" key="10">
    <source>
        <dbReference type="ARBA" id="ARBA00023049"/>
    </source>
</evidence>
<dbReference type="Pfam" id="PF18962">
    <property type="entry name" value="Por_Secre_tail"/>
    <property type="match status" value="1"/>
</dbReference>
<evidence type="ECO:0000256" key="6">
    <source>
        <dbReference type="ARBA" id="ARBA00022723"/>
    </source>
</evidence>
<dbReference type="InterPro" id="IPR001842">
    <property type="entry name" value="Peptidase_M36"/>
</dbReference>
<dbReference type="GO" id="GO:0008270">
    <property type="term" value="F:zinc ion binding"/>
    <property type="evidence" value="ECO:0007669"/>
    <property type="project" value="InterPro"/>
</dbReference>
<dbReference type="InterPro" id="IPR046450">
    <property type="entry name" value="PA_dom_sf"/>
</dbReference>
<dbReference type="Gene3D" id="3.50.30.30">
    <property type="match status" value="1"/>
</dbReference>
<dbReference type="PANTHER" id="PTHR33478:SF1">
    <property type="entry name" value="EXTRACELLULAR METALLOPROTEINASE MEP"/>
    <property type="match status" value="1"/>
</dbReference>
<dbReference type="SUPFAM" id="SSF52025">
    <property type="entry name" value="PA domain"/>
    <property type="match status" value="1"/>
</dbReference>
<evidence type="ECO:0000259" key="13">
    <source>
        <dbReference type="Pfam" id="PF18962"/>
    </source>
</evidence>
<evidence type="ECO:0000256" key="2">
    <source>
        <dbReference type="ARBA" id="ARBA00004613"/>
    </source>
</evidence>
<dbReference type="Pfam" id="PF02128">
    <property type="entry name" value="Peptidase_M36"/>
    <property type="match status" value="1"/>
</dbReference>
<dbReference type="Gene3D" id="3.10.170.10">
    <property type="match status" value="1"/>
</dbReference>
<keyword evidence="8" id="KW-0378">Hydrolase</keyword>
<evidence type="ECO:0000256" key="1">
    <source>
        <dbReference type="ARBA" id="ARBA00001947"/>
    </source>
</evidence>
<protein>
    <submittedName>
        <fullName evidence="14">Por secretion system C-terminal sorting domain-containing protein</fullName>
    </submittedName>
</protein>
<dbReference type="InterPro" id="IPR050371">
    <property type="entry name" value="Fungal_virulence_M36"/>
</dbReference>
<evidence type="ECO:0000259" key="12">
    <source>
        <dbReference type="Pfam" id="PF02225"/>
    </source>
</evidence>
<evidence type="ECO:0000256" key="3">
    <source>
        <dbReference type="ARBA" id="ARBA00006006"/>
    </source>
</evidence>
<dbReference type="STRING" id="1128970.SAMN04487935_0588"/>
<dbReference type="EMBL" id="FNEZ01000001">
    <property type="protein sequence ID" value="SDJ29451.1"/>
    <property type="molecule type" value="Genomic_DNA"/>
</dbReference>